<dbReference type="GO" id="GO:0006890">
    <property type="term" value="P:retrograde vesicle-mediated transport, Golgi to endoplasmic reticulum"/>
    <property type="evidence" value="ECO:0007669"/>
    <property type="project" value="TreeGrafter"/>
</dbReference>
<dbReference type="GO" id="GO:0070273">
    <property type="term" value="F:phosphatidylinositol-4-phosphate binding"/>
    <property type="evidence" value="ECO:0007669"/>
    <property type="project" value="InterPro"/>
</dbReference>
<dbReference type="PANTHER" id="PTHR12704:SF2">
    <property type="entry name" value="GOLGI PHOSPHOPROTEIN 3 HOMOLOG SAURON"/>
    <property type="match status" value="1"/>
</dbReference>
<dbReference type="Proteomes" id="UP000569914">
    <property type="component" value="Unassembled WGS sequence"/>
</dbReference>
<evidence type="ECO:0000256" key="2">
    <source>
        <dbReference type="ARBA" id="ARBA00023034"/>
    </source>
</evidence>
<keyword evidence="7" id="KW-1185">Reference proteome</keyword>
<keyword evidence="4" id="KW-0472">Membrane</keyword>
<accession>A0A7Y9LBJ1</accession>
<dbReference type="RefSeq" id="WP_179755698.1">
    <property type="nucleotide sequence ID" value="NZ_JACCBU010000001.1"/>
</dbReference>
<feature type="compositionally biased region" description="Low complexity" evidence="5">
    <location>
        <begin position="127"/>
        <end position="138"/>
    </location>
</feature>
<dbReference type="InterPro" id="IPR038261">
    <property type="entry name" value="GPP34-like_sf"/>
</dbReference>
<protein>
    <recommendedName>
        <fullName evidence="8">Golgi phosphoprotein 3 (GPP34)</fullName>
    </recommendedName>
</protein>
<evidence type="ECO:0000256" key="5">
    <source>
        <dbReference type="SAM" id="MobiDB-lite"/>
    </source>
</evidence>
<dbReference type="GO" id="GO:0005829">
    <property type="term" value="C:cytosol"/>
    <property type="evidence" value="ECO:0007669"/>
    <property type="project" value="TreeGrafter"/>
</dbReference>
<gene>
    <name evidence="6" type="ORF">BKA15_005203</name>
</gene>
<evidence type="ECO:0000256" key="1">
    <source>
        <dbReference type="ARBA" id="ARBA00004255"/>
    </source>
</evidence>
<feature type="region of interest" description="Disordered" evidence="5">
    <location>
        <begin position="122"/>
        <end position="148"/>
    </location>
</feature>
<keyword evidence="3" id="KW-0446">Lipid-binding</keyword>
<organism evidence="6 7">
    <name type="scientific">Microlunatus parietis</name>
    <dbReference type="NCBI Taxonomy" id="682979"/>
    <lineage>
        <taxon>Bacteria</taxon>
        <taxon>Bacillati</taxon>
        <taxon>Actinomycetota</taxon>
        <taxon>Actinomycetes</taxon>
        <taxon>Propionibacteriales</taxon>
        <taxon>Propionibacteriaceae</taxon>
        <taxon>Microlunatus</taxon>
    </lineage>
</organism>
<evidence type="ECO:0000313" key="6">
    <source>
        <dbReference type="EMBL" id="NYE73874.1"/>
    </source>
</evidence>
<dbReference type="GO" id="GO:0007030">
    <property type="term" value="P:Golgi organization"/>
    <property type="evidence" value="ECO:0007669"/>
    <property type="project" value="TreeGrafter"/>
</dbReference>
<evidence type="ECO:0008006" key="8">
    <source>
        <dbReference type="Google" id="ProtNLM"/>
    </source>
</evidence>
<evidence type="ECO:0000256" key="4">
    <source>
        <dbReference type="ARBA" id="ARBA00023136"/>
    </source>
</evidence>
<evidence type="ECO:0000313" key="7">
    <source>
        <dbReference type="Proteomes" id="UP000569914"/>
    </source>
</evidence>
<dbReference type="EMBL" id="JACCBU010000001">
    <property type="protein sequence ID" value="NYE73874.1"/>
    <property type="molecule type" value="Genomic_DNA"/>
</dbReference>
<evidence type="ECO:0000256" key="3">
    <source>
        <dbReference type="ARBA" id="ARBA00023121"/>
    </source>
</evidence>
<dbReference type="PANTHER" id="PTHR12704">
    <property type="entry name" value="TRANS-GOLGI PROTEIN GMX33"/>
    <property type="match status" value="1"/>
</dbReference>
<sequence length="227" mass="24764">MLIAEEILVICLNDSSGKRPIGRGQLMPALAGALVAELALLGRITLTPDSVGLFRRRRIVLHDATLTGDALLDQALTTIAEKPDQKINGLIHAMSTGRAGSRLYRQLVDRLVAAGAIAEPDPKAFGRTSSRRSPTASPEPIRRKLQRAVSDRDTPDWRTLVLITLLHASGALLHLLVQPGLDRRSLNRRARDLLNAGTHRLHVPLVRRVHTAVSRAVTRTQIPADEA</sequence>
<reference evidence="6 7" key="1">
    <citation type="submission" date="2020-07" db="EMBL/GenBank/DDBJ databases">
        <title>Sequencing the genomes of 1000 actinobacteria strains.</title>
        <authorList>
            <person name="Klenk H.-P."/>
        </authorList>
    </citation>
    <scope>NUCLEOTIDE SEQUENCE [LARGE SCALE GENOMIC DNA]</scope>
    <source>
        <strain evidence="6 7">DSM 22083</strain>
    </source>
</reference>
<proteinExistence type="predicted"/>
<keyword evidence="2" id="KW-0333">Golgi apparatus</keyword>
<dbReference type="GO" id="GO:0012505">
    <property type="term" value="C:endomembrane system"/>
    <property type="evidence" value="ECO:0007669"/>
    <property type="project" value="UniProtKB-ARBA"/>
</dbReference>
<dbReference type="GO" id="GO:0043001">
    <property type="term" value="P:Golgi to plasma membrane protein transport"/>
    <property type="evidence" value="ECO:0007669"/>
    <property type="project" value="TreeGrafter"/>
</dbReference>
<dbReference type="GO" id="GO:0048194">
    <property type="term" value="P:Golgi vesicle budding"/>
    <property type="evidence" value="ECO:0007669"/>
    <property type="project" value="TreeGrafter"/>
</dbReference>
<name>A0A7Y9LBJ1_9ACTN</name>
<comment type="caution">
    <text evidence="6">The sequence shown here is derived from an EMBL/GenBank/DDBJ whole genome shotgun (WGS) entry which is preliminary data.</text>
</comment>
<dbReference type="Gene3D" id="1.10.3630.10">
    <property type="entry name" value="yeast vps74-n-term truncation variant domain like"/>
    <property type="match status" value="1"/>
</dbReference>
<comment type="subcellular location">
    <subcellularLocation>
        <location evidence="1">Golgi apparatus membrane</location>
        <topology evidence="1">Peripheral membrane protein</topology>
        <orientation evidence="1">Cytoplasmic side</orientation>
    </subcellularLocation>
</comment>
<dbReference type="AlphaFoldDB" id="A0A7Y9LBJ1"/>
<dbReference type="Pfam" id="PF05719">
    <property type="entry name" value="GPP34"/>
    <property type="match status" value="1"/>
</dbReference>
<dbReference type="InterPro" id="IPR008628">
    <property type="entry name" value="GPP34-like"/>
</dbReference>